<evidence type="ECO:0000256" key="2">
    <source>
        <dbReference type="ARBA" id="ARBA00004191"/>
    </source>
</evidence>
<evidence type="ECO:0000256" key="9">
    <source>
        <dbReference type="SAM" id="SignalP"/>
    </source>
</evidence>
<keyword evidence="8" id="KW-0961">Cell wall biogenesis/degradation</keyword>
<dbReference type="PROSITE" id="PS00137">
    <property type="entry name" value="SUBTILASE_HIS"/>
    <property type="match status" value="1"/>
</dbReference>
<organism evidence="11 12">
    <name type="scientific">Tripterygium wilfordii</name>
    <name type="common">Thunder God vine</name>
    <dbReference type="NCBI Taxonomy" id="458696"/>
    <lineage>
        <taxon>Eukaryota</taxon>
        <taxon>Viridiplantae</taxon>
        <taxon>Streptophyta</taxon>
        <taxon>Embryophyta</taxon>
        <taxon>Tracheophyta</taxon>
        <taxon>Spermatophyta</taxon>
        <taxon>Magnoliopsida</taxon>
        <taxon>eudicotyledons</taxon>
        <taxon>Gunneridae</taxon>
        <taxon>Pentapetalae</taxon>
        <taxon>rosids</taxon>
        <taxon>fabids</taxon>
        <taxon>Celastrales</taxon>
        <taxon>Celastraceae</taxon>
        <taxon>Tripterygium</taxon>
    </lineage>
</organism>
<keyword evidence="7" id="KW-0720">Serine protease</keyword>
<dbReference type="Gene3D" id="1.25.40.710">
    <property type="match status" value="1"/>
</dbReference>
<keyword evidence="6" id="KW-0378">Hydrolase</keyword>
<evidence type="ECO:0000259" key="10">
    <source>
        <dbReference type="Pfam" id="PF00082"/>
    </source>
</evidence>
<keyword evidence="5" id="KW-0645">Protease</keyword>
<dbReference type="PROSITE" id="PS00138">
    <property type="entry name" value="SUBTILASE_SER"/>
    <property type="match status" value="1"/>
</dbReference>
<dbReference type="GO" id="GO:0071555">
    <property type="term" value="P:cell wall organization"/>
    <property type="evidence" value="ECO:0007669"/>
    <property type="project" value="UniProtKB-KW"/>
</dbReference>
<evidence type="ECO:0000256" key="7">
    <source>
        <dbReference type="ARBA" id="ARBA00022825"/>
    </source>
</evidence>
<feature type="domain" description="Peptidase S8/S53" evidence="10">
    <location>
        <begin position="525"/>
        <end position="630"/>
    </location>
</feature>
<keyword evidence="4" id="KW-0964">Secreted</keyword>
<dbReference type="SUPFAM" id="SSF52743">
    <property type="entry name" value="Subtilisin-like"/>
    <property type="match status" value="1"/>
</dbReference>
<dbReference type="InterPro" id="IPR036852">
    <property type="entry name" value="Peptidase_S8/S53_dom_sf"/>
</dbReference>
<dbReference type="Proteomes" id="UP000593562">
    <property type="component" value="Unassembled WGS sequence"/>
</dbReference>
<proteinExistence type="inferred from homology"/>
<evidence type="ECO:0000313" key="12">
    <source>
        <dbReference type="Proteomes" id="UP000593562"/>
    </source>
</evidence>
<feature type="signal peptide" evidence="9">
    <location>
        <begin position="1"/>
        <end position="21"/>
    </location>
</feature>
<comment type="caution">
    <text evidence="11">The sequence shown here is derived from an EMBL/GenBank/DDBJ whole genome shotgun (WGS) entry which is preliminary data.</text>
</comment>
<evidence type="ECO:0000256" key="8">
    <source>
        <dbReference type="ARBA" id="ARBA00023316"/>
    </source>
</evidence>
<protein>
    <recommendedName>
        <fullName evidence="10">Peptidase S8/S53 domain-containing protein</fullName>
    </recommendedName>
</protein>
<reference evidence="11 12" key="1">
    <citation type="journal article" date="2020" name="Nat. Commun.">
        <title>Genome of Tripterygium wilfordii and identification of cytochrome P450 involved in triptolide biosynthesis.</title>
        <authorList>
            <person name="Tu L."/>
            <person name="Su P."/>
            <person name="Zhang Z."/>
            <person name="Gao L."/>
            <person name="Wang J."/>
            <person name="Hu T."/>
            <person name="Zhou J."/>
            <person name="Zhang Y."/>
            <person name="Zhao Y."/>
            <person name="Liu Y."/>
            <person name="Song Y."/>
            <person name="Tong Y."/>
            <person name="Lu Y."/>
            <person name="Yang J."/>
            <person name="Xu C."/>
            <person name="Jia M."/>
            <person name="Peters R.J."/>
            <person name="Huang L."/>
            <person name="Gao W."/>
        </authorList>
    </citation>
    <scope>NUCLEOTIDE SEQUENCE [LARGE SCALE GENOMIC DNA]</scope>
    <source>
        <strain evidence="12">cv. XIE 37</strain>
        <tissue evidence="11">Leaf</tissue>
    </source>
</reference>
<evidence type="ECO:0000313" key="11">
    <source>
        <dbReference type="EMBL" id="KAF5743528.1"/>
    </source>
</evidence>
<dbReference type="AlphaFoldDB" id="A0A7J7DB92"/>
<evidence type="ECO:0000256" key="4">
    <source>
        <dbReference type="ARBA" id="ARBA00022512"/>
    </source>
</evidence>
<keyword evidence="4" id="KW-0134">Cell wall</keyword>
<dbReference type="Pfam" id="PF03283">
    <property type="entry name" value="PAE"/>
    <property type="match status" value="1"/>
</dbReference>
<dbReference type="InterPro" id="IPR046940">
    <property type="entry name" value="TPPII_Ig-like_sf"/>
</dbReference>
<dbReference type="InterPro" id="IPR004963">
    <property type="entry name" value="PAE/NOTUM"/>
</dbReference>
<sequence>MKIIMAVAIVWLSRMTRCAYADDDRLLVKMTLVRKASAFGAFCLDGSLPAYHLHRGFGAGASNWLLQFEGGGWCNDIESCRERANTRRGSTLYMSKMEVFSGILSNNASRNPDFYNWNRVKLRYCDGASFAGNSNYDNGTSVLYFRGQKIWEAIIHDLLPKGLGSARKALLSGCSAGGLATFLHCDNFARILPANTIVKCLSDAGFFMDEIDITFNHTMRSFYKELVQLQGIEQNLNDNCTSSLFQELCIFPQYALKYIKTPFFILNSAYDVYQFHNILVPTKADPPGLWSRCKRNPAACNPNQITILQGFRRDMLAALRWFLYFSRRGGMYINSCFAHCQSESQDTWFADDSPRMHNKKQLEIGTSAEGYLRQSTVHIRAILHAIISYHRLSPTPSHYTPSPRLIIPKKLYRGKSRRPREWTSGSHYSDMSRITAMPSSSFDTVSGGGNVSDDNDALGNFKLNESTFLVSLMQKKEIGADRFIEAQPEFDGRGVVIAIFDCSPHGTHVTGIAAAFHPKAVNKYRIVFVSSAGNSGPALSTVGAPGGTTSSIIDVGAYVSPARARIHLDAGPAEVPQLMEILESSVSAPGGAIAPVPTWTLQWCMLMNGTSMASPSACGGIALLISAMKWTVQVEPKFHEGASNLEDLVPFEEYVELHSTEKAVVRTPEHLFLTHNGPGLMKKLQNQCSGTQLCDGLHYYEIYGIDCKAPWHGPLFRVPATITKAMAVENRPPVILFSRMSFLPGHIERRYIDVPLGAKWICPLRRPIKWDLTFSSPAAKSFSFPVVGGQTMELTISQFWSSGLGSHETTIVDYEIVFHGINVNKEEVLLDGSEAPIRIDAEALLASEKLSPSALLNKVVDAANEIVDSIDRDELAKFLAIKSDPEDEEAEKTKKKMETIRVQLAEALYQKGLALAEIETLKSYCCRKFVFNRVINLQWWMQLKAQKSWTRLINQHMTLSGWMCFEENFYELRKWVDIKSSKYGMLLVLRERRRGRIGTALKVLNDMLQDDREPPKRKLYELKIRYLEYIGWNHLALYERQWMYV</sequence>
<dbReference type="GO" id="GO:0004252">
    <property type="term" value="F:serine-type endopeptidase activity"/>
    <property type="evidence" value="ECO:0007669"/>
    <property type="project" value="InterPro"/>
</dbReference>
<dbReference type="Gene3D" id="2.60.40.3170">
    <property type="match status" value="1"/>
</dbReference>
<dbReference type="InterPro" id="IPR000209">
    <property type="entry name" value="Peptidase_S8/S53_dom"/>
</dbReference>
<evidence type="ECO:0000256" key="6">
    <source>
        <dbReference type="ARBA" id="ARBA00022801"/>
    </source>
</evidence>
<dbReference type="PANTHER" id="PTHR21562">
    <property type="entry name" value="NOTUM-RELATED"/>
    <property type="match status" value="1"/>
</dbReference>
<feature type="chain" id="PRO_5029654950" description="Peptidase S8/S53 domain-containing protein" evidence="9">
    <location>
        <begin position="22"/>
        <end position="1045"/>
    </location>
</feature>
<dbReference type="GO" id="GO:0006508">
    <property type="term" value="P:proteolysis"/>
    <property type="evidence" value="ECO:0007669"/>
    <property type="project" value="UniProtKB-KW"/>
</dbReference>
<dbReference type="Pfam" id="PF00082">
    <property type="entry name" value="Peptidase_S8"/>
    <property type="match status" value="1"/>
</dbReference>
<gene>
    <name evidence="11" type="ORF">HS088_TW08G00112</name>
</gene>
<accession>A0A7J7DB92</accession>
<comment type="similarity">
    <text evidence="3">Belongs to the pectinacetylesterase family.</text>
</comment>
<dbReference type="EMBL" id="JAAARO010000008">
    <property type="protein sequence ID" value="KAF5743528.1"/>
    <property type="molecule type" value="Genomic_DNA"/>
</dbReference>
<evidence type="ECO:0000256" key="1">
    <source>
        <dbReference type="ARBA" id="ARBA00003534"/>
    </source>
</evidence>
<dbReference type="InterPro" id="IPR046939">
    <property type="entry name" value="TPPII_C_sf"/>
</dbReference>
<dbReference type="InParanoid" id="A0A7J7DB92"/>
<comment type="subcellular location">
    <subcellularLocation>
        <location evidence="2">Secreted</location>
        <location evidence="2">Cell wall</location>
    </subcellularLocation>
</comment>
<name>A0A7J7DB92_TRIWF</name>
<dbReference type="InterPro" id="IPR022398">
    <property type="entry name" value="Peptidase_S8_His-AS"/>
</dbReference>
<keyword evidence="9" id="KW-0732">Signal</keyword>
<keyword evidence="12" id="KW-1185">Reference proteome</keyword>
<evidence type="ECO:0000256" key="5">
    <source>
        <dbReference type="ARBA" id="ARBA00022670"/>
    </source>
</evidence>
<comment type="function">
    <text evidence="1">Hydrolyzes acetyl esters in homogalacturonan regions of pectin. In type I primary cell wall, galacturonic acid residues of pectin can be acetylated at the O-2 and O-3 positions. Decreasing the degree of acetylation of pectin gels in vitro alters their physical properties.</text>
</comment>
<dbReference type="InterPro" id="IPR023828">
    <property type="entry name" value="Peptidase_S8_Ser-AS"/>
</dbReference>
<evidence type="ECO:0000256" key="3">
    <source>
        <dbReference type="ARBA" id="ARBA00005784"/>
    </source>
</evidence>
<dbReference type="PANTHER" id="PTHR21562:SF69">
    <property type="entry name" value="PECTIN ACETYLESTERASE 9"/>
    <property type="match status" value="1"/>
</dbReference>